<evidence type="ECO:0000313" key="2">
    <source>
        <dbReference type="EMBL" id="SES05147.1"/>
    </source>
</evidence>
<evidence type="ECO:0000256" key="1">
    <source>
        <dbReference type="SAM" id="MobiDB-lite"/>
    </source>
</evidence>
<organism evidence="2 3">
    <name type="scientific">Salisediminibacterium halotolerans</name>
    <dbReference type="NCBI Taxonomy" id="517425"/>
    <lineage>
        <taxon>Bacteria</taxon>
        <taxon>Bacillati</taxon>
        <taxon>Bacillota</taxon>
        <taxon>Bacilli</taxon>
        <taxon>Bacillales</taxon>
        <taxon>Bacillaceae</taxon>
        <taxon>Salisediminibacterium</taxon>
    </lineage>
</organism>
<name>A0A1H9U7M1_9BACI</name>
<protein>
    <submittedName>
        <fullName evidence="2">Uncharacterized protein</fullName>
    </submittedName>
</protein>
<dbReference type="RefSeq" id="WP_093072966.1">
    <property type="nucleotide sequence ID" value="NZ_FOGV01000013.1"/>
</dbReference>
<sequence length="171" mass="18759">MKLTFDRPLLGASETAGVIEKDGDRIGEMKRSFRPPHERPGKSPQYDVNIQITAGKDTYEITQQTFSISGGHHWMLTHNGRNIGEITSPKGLKAKHHIELHSSDLPPLFIQAAWKGNAILSVNGNDIGETKAAGFLFNAAYITEINAPETEIAPPLLAGLVFTFWSSHTRG</sequence>
<gene>
    <name evidence="2" type="ORF">SAMN05444126_1133</name>
</gene>
<evidence type="ECO:0000313" key="3">
    <source>
        <dbReference type="Proteomes" id="UP000199318"/>
    </source>
</evidence>
<feature type="compositionally biased region" description="Basic and acidic residues" evidence="1">
    <location>
        <begin position="22"/>
        <end position="41"/>
    </location>
</feature>
<comment type="caution">
    <text evidence="2">The sequence shown here is derived from an EMBL/GenBank/DDBJ whole genome shotgun (WGS) entry which is preliminary data.</text>
</comment>
<accession>A0A1H9U7M1</accession>
<dbReference type="EMBL" id="FOGV01000013">
    <property type="protein sequence ID" value="SES05147.1"/>
    <property type="molecule type" value="Genomic_DNA"/>
</dbReference>
<feature type="region of interest" description="Disordered" evidence="1">
    <location>
        <begin position="22"/>
        <end position="45"/>
    </location>
</feature>
<dbReference type="Proteomes" id="UP000199318">
    <property type="component" value="Unassembled WGS sequence"/>
</dbReference>
<reference evidence="3" key="1">
    <citation type="submission" date="2016-10" db="EMBL/GenBank/DDBJ databases">
        <authorList>
            <person name="de Groot N.N."/>
        </authorList>
    </citation>
    <scope>NUCLEOTIDE SEQUENCE [LARGE SCALE GENOMIC DNA]</scope>
    <source>
        <strain evidence="3">10nlg</strain>
    </source>
</reference>
<dbReference type="AlphaFoldDB" id="A0A1H9U7M1"/>
<dbReference type="OrthoDB" id="2963859at2"/>
<proteinExistence type="predicted"/>
<keyword evidence="3" id="KW-1185">Reference proteome</keyword>